<comment type="similarity">
    <text evidence="3">Belongs to the glycosyltransferase 31 family. Beta3-Gal-T subfamily.</text>
</comment>
<dbReference type="AlphaFoldDB" id="A0AAD5LM08"/>
<keyword evidence="9" id="KW-0735">Signal-anchor</keyword>
<evidence type="ECO:0000256" key="9">
    <source>
        <dbReference type="ARBA" id="ARBA00022968"/>
    </source>
</evidence>
<feature type="domain" description="DUF4097" evidence="14">
    <location>
        <begin position="612"/>
        <end position="748"/>
    </location>
</feature>
<feature type="transmembrane region" description="Helical" evidence="12">
    <location>
        <begin position="167"/>
        <end position="194"/>
    </location>
</feature>
<organism evidence="15 16">
    <name type="scientific">Pythium insidiosum</name>
    <name type="common">Pythiosis disease agent</name>
    <dbReference type="NCBI Taxonomy" id="114742"/>
    <lineage>
        <taxon>Eukaryota</taxon>
        <taxon>Sar</taxon>
        <taxon>Stramenopiles</taxon>
        <taxon>Oomycota</taxon>
        <taxon>Peronosporomycetes</taxon>
        <taxon>Pythiales</taxon>
        <taxon>Pythiaceae</taxon>
        <taxon>Pythium</taxon>
    </lineage>
</organism>
<evidence type="ECO:0000256" key="11">
    <source>
        <dbReference type="ARBA" id="ARBA00023136"/>
    </source>
</evidence>
<comment type="caution">
    <text evidence="15">The sequence shown here is derived from an EMBL/GenBank/DDBJ whole genome shotgun (WGS) entry which is preliminary data.</text>
</comment>
<feature type="transmembrane region" description="Helical" evidence="12">
    <location>
        <begin position="83"/>
        <end position="104"/>
    </location>
</feature>
<dbReference type="GO" id="GO:0016020">
    <property type="term" value="C:membrane"/>
    <property type="evidence" value="ECO:0007669"/>
    <property type="project" value="UniProtKB-SubCell"/>
</dbReference>
<feature type="transmembrane region" description="Helical" evidence="12">
    <location>
        <begin position="206"/>
        <end position="227"/>
    </location>
</feature>
<evidence type="ECO:0000256" key="7">
    <source>
        <dbReference type="ARBA" id="ARBA00022692"/>
    </source>
</evidence>
<evidence type="ECO:0000256" key="6">
    <source>
        <dbReference type="ARBA" id="ARBA00022679"/>
    </source>
</evidence>
<comment type="subcellular location">
    <subcellularLocation>
        <location evidence="1">Membrane</location>
        <topology evidence="1">Single-pass type II membrane protein</topology>
    </subcellularLocation>
</comment>
<keyword evidence="10 12" id="KW-1133">Transmembrane helix</keyword>
<feature type="transmembrane region" description="Helical" evidence="12">
    <location>
        <begin position="135"/>
        <end position="155"/>
    </location>
</feature>
<feature type="domain" description="Fringe-like glycosyltransferase" evidence="13">
    <location>
        <begin position="861"/>
        <end position="1080"/>
    </location>
</feature>
<evidence type="ECO:0000256" key="10">
    <source>
        <dbReference type="ARBA" id="ARBA00022989"/>
    </source>
</evidence>
<keyword evidence="16" id="KW-1185">Reference proteome</keyword>
<evidence type="ECO:0000256" key="2">
    <source>
        <dbReference type="ARBA" id="ARBA00004922"/>
    </source>
</evidence>
<evidence type="ECO:0000256" key="8">
    <source>
        <dbReference type="ARBA" id="ARBA00022741"/>
    </source>
</evidence>
<dbReference type="EC" id="2.4.1.122" evidence="4"/>
<dbReference type="Proteomes" id="UP001209570">
    <property type="component" value="Unassembled WGS sequence"/>
</dbReference>
<dbReference type="InterPro" id="IPR003378">
    <property type="entry name" value="Fringe-like_glycosylTrfase"/>
</dbReference>
<comment type="pathway">
    <text evidence="2">Protein modification; protein glycosylation.</text>
</comment>
<feature type="transmembrane region" description="Helical" evidence="12">
    <location>
        <begin position="389"/>
        <end position="413"/>
    </location>
</feature>
<keyword evidence="6" id="KW-0808">Transferase</keyword>
<feature type="transmembrane region" description="Helical" evidence="12">
    <location>
        <begin position="234"/>
        <end position="259"/>
    </location>
</feature>
<keyword evidence="11 12" id="KW-0472">Membrane</keyword>
<evidence type="ECO:0000259" key="13">
    <source>
        <dbReference type="Pfam" id="PF02434"/>
    </source>
</evidence>
<dbReference type="Gene3D" id="3.90.550.50">
    <property type="match status" value="1"/>
</dbReference>
<dbReference type="PANTHER" id="PTHR23033:SF14">
    <property type="entry name" value="GLYCOPROTEIN-N-ACETYLGALACTOSAMINE 3-BETA-GALACTOSYLTRANSFERASE 1-RELATED"/>
    <property type="match status" value="1"/>
</dbReference>
<dbReference type="GO" id="GO:0016263">
    <property type="term" value="F:glycoprotein-N-acetylgalactosamine 3-beta-galactosyltransferase activity"/>
    <property type="evidence" value="ECO:0007669"/>
    <property type="project" value="UniProtKB-EC"/>
</dbReference>
<keyword evidence="5" id="KW-0328">Glycosyltransferase</keyword>
<evidence type="ECO:0000259" key="14">
    <source>
        <dbReference type="Pfam" id="PF13349"/>
    </source>
</evidence>
<dbReference type="PANTHER" id="PTHR23033">
    <property type="entry name" value="BETA1,3-GALACTOSYLTRANSFERASE"/>
    <property type="match status" value="1"/>
</dbReference>
<sequence>MAPPKLIPRAPVTLPAFSCQTTFFALFMLLLEIGATAGLFVLHQLSKVHRVLYLTAAIIGVLSAMTGLLALCRSTPAIITSYIAAVSVTFAYVVLGGISVVLVFDVRSAVASFLNKSLMPVSQAYNRKLLFDTKVYLIVAASGLLVSALAHAVFAKHLSSLLGLRRSAIAFLQTFSLIVFPFSLFLVLGAQYIVDTGTLASAPYTGIIVFGCGVVMLSVAVLAFIGASFEYRRLLSACCLLSYVAGTAFVGVSICYFALRKQIEENVMSHWETVRVVLPPTFQARYDRAQFLQLVTTNLRTTAYTGAIIGLFIFQEAGTCMTLMHQATAFKRQLAHDKQNVRELQTAADNVDSEASVGLKPADPIVLRRHQWSQYFEPSKRRQRVAMRVLAFLFVVGVALIFSVMCANVVFAAKCNSIGKLVQATNVTLFETGVNASSVSTISVRNEFTRGSLRVDAAKSVDPLGLIELEQYGNAERKKNDASFASAVSGDTARVVARPIDVTRFLWVDGSCQRSVMHVQLPTDQQRHLVIESNASVVVEGTPAASVLSLLGLDVTTDQANVNCSDVAVKDGGLSVVSNAGELSVRNVRVDASGPAAVDTTTRIFSALGPVTVENLNTQDCDVQIEAGAGTSSVTLVEATASVGRSRIKIKSTSGAVFASFVSANWVDLINTDGDVFADELRTTSNKAFAGRLQVTTVAGDITLRQLDPRGSVLVESSSGNIRVFLKTLAFAGMYSLRSDNGNVTVRKGFYSSDALTELPDLRDGGFLVKQGGINCNATTSRSCLSYGDMQLRTRLGDIEVILGCDTFQCAAEPEATIPANYSKPASRDELLRHLGNNVHAMRLVKVQPLTPQEQRRVRVLCWVNTYHKNHETRLRAIKRTWGKKCDKLVFMSDVEDKDIPTVRITAPPLHETLWQKHREVVRVLLREFRDDEFDWVFKGDDDTFLFVENLKKYLLRPEIQRLSAAGPVILGHRMTLQWWEMQRPFNPFENHHPDNVVKLVRLRDATMAQGGLHYTPGGGGYAMNWAYLKTLEASFDEPYCLPNEVVPDDWAISFCMWHHNVTPTDTRDAQQRERFHQYDPVDLYFKPHDEQAYDHSVYDSVYEENNWFSDHFGIGWKNGDDCCAPDSISFHYVKPPLMEYFYDYYYALPE</sequence>
<name>A0AAD5LM08_PYTIN</name>
<evidence type="ECO:0000313" key="15">
    <source>
        <dbReference type="EMBL" id="KAJ0403261.1"/>
    </source>
</evidence>
<dbReference type="InterPro" id="IPR025164">
    <property type="entry name" value="Toastrack_DUF4097"/>
</dbReference>
<reference evidence="15" key="1">
    <citation type="submission" date="2021-12" db="EMBL/GenBank/DDBJ databases">
        <title>Prjna785345.</title>
        <authorList>
            <person name="Rujirawat T."/>
            <person name="Krajaejun T."/>
        </authorList>
    </citation>
    <scope>NUCLEOTIDE SEQUENCE</scope>
    <source>
        <strain evidence="15">Pi057C3</strain>
    </source>
</reference>
<dbReference type="Pfam" id="PF13349">
    <property type="entry name" value="DUF4097"/>
    <property type="match status" value="1"/>
</dbReference>
<protein>
    <recommendedName>
        <fullName evidence="4">N-acetylgalactosaminide beta-1,3-galactosyltransferase</fullName>
        <ecNumber evidence="4">2.4.1.122</ecNumber>
    </recommendedName>
</protein>
<dbReference type="InterPro" id="IPR026050">
    <property type="entry name" value="C1GALT1/C1GALT1_chp1"/>
</dbReference>
<evidence type="ECO:0000256" key="3">
    <source>
        <dbReference type="ARBA" id="ARBA00006462"/>
    </source>
</evidence>
<feature type="transmembrane region" description="Helical" evidence="12">
    <location>
        <begin position="51"/>
        <end position="71"/>
    </location>
</feature>
<keyword evidence="8" id="KW-0547">Nucleotide-binding</keyword>
<evidence type="ECO:0000256" key="1">
    <source>
        <dbReference type="ARBA" id="ARBA00004606"/>
    </source>
</evidence>
<evidence type="ECO:0000256" key="5">
    <source>
        <dbReference type="ARBA" id="ARBA00022676"/>
    </source>
</evidence>
<keyword evidence="7 12" id="KW-0812">Transmembrane</keyword>
<evidence type="ECO:0000256" key="12">
    <source>
        <dbReference type="SAM" id="Phobius"/>
    </source>
</evidence>
<dbReference type="EMBL" id="JAKCXM010000085">
    <property type="protein sequence ID" value="KAJ0403261.1"/>
    <property type="molecule type" value="Genomic_DNA"/>
</dbReference>
<dbReference type="Pfam" id="PF02434">
    <property type="entry name" value="Fringe"/>
    <property type="match status" value="1"/>
</dbReference>
<gene>
    <name evidence="15" type="ORF">P43SY_007565</name>
</gene>
<proteinExistence type="inferred from homology"/>
<evidence type="ECO:0000256" key="4">
    <source>
        <dbReference type="ARBA" id="ARBA00012557"/>
    </source>
</evidence>
<dbReference type="GO" id="GO:0000166">
    <property type="term" value="F:nucleotide binding"/>
    <property type="evidence" value="ECO:0007669"/>
    <property type="project" value="UniProtKB-KW"/>
</dbReference>
<evidence type="ECO:0000313" key="16">
    <source>
        <dbReference type="Proteomes" id="UP001209570"/>
    </source>
</evidence>
<accession>A0AAD5LM08</accession>
<feature type="transmembrane region" description="Helical" evidence="12">
    <location>
        <begin position="21"/>
        <end position="45"/>
    </location>
</feature>